<evidence type="ECO:0000256" key="2">
    <source>
        <dbReference type="ARBA" id="ARBA00022475"/>
    </source>
</evidence>
<dbReference type="InterPro" id="IPR025405">
    <property type="entry name" value="DUF4131"/>
</dbReference>
<feature type="transmembrane region" description="Helical" evidence="6">
    <location>
        <begin position="431"/>
        <end position="452"/>
    </location>
</feature>
<dbReference type="EMBL" id="FOTQ01000005">
    <property type="protein sequence ID" value="SFM25580.1"/>
    <property type="molecule type" value="Genomic_DNA"/>
</dbReference>
<organism evidence="9 10">
    <name type="scientific">Shimia aestuarii</name>
    <dbReference type="NCBI Taxonomy" id="254406"/>
    <lineage>
        <taxon>Bacteria</taxon>
        <taxon>Pseudomonadati</taxon>
        <taxon>Pseudomonadota</taxon>
        <taxon>Alphaproteobacteria</taxon>
        <taxon>Rhodobacterales</taxon>
        <taxon>Roseobacteraceae</taxon>
    </lineage>
</organism>
<proteinExistence type="predicted"/>
<accession>A0A1I4PD12</accession>
<feature type="transmembrane region" description="Helical" evidence="6">
    <location>
        <begin position="65"/>
        <end position="83"/>
    </location>
</feature>
<dbReference type="Proteomes" id="UP000199144">
    <property type="component" value="Unassembled WGS sequence"/>
</dbReference>
<dbReference type="GO" id="GO:0005886">
    <property type="term" value="C:plasma membrane"/>
    <property type="evidence" value="ECO:0007669"/>
    <property type="project" value="UniProtKB-SubCell"/>
</dbReference>
<feature type="transmembrane region" description="Helical" evidence="6">
    <location>
        <begin position="340"/>
        <end position="357"/>
    </location>
</feature>
<dbReference type="PANTHER" id="PTHR30619">
    <property type="entry name" value="DNA INTERNALIZATION/COMPETENCE PROTEIN COMEC/REC2"/>
    <property type="match status" value="1"/>
</dbReference>
<dbReference type="Pfam" id="PF13567">
    <property type="entry name" value="DUF4131"/>
    <property type="match status" value="1"/>
</dbReference>
<reference evidence="9 10" key="1">
    <citation type="submission" date="2016-10" db="EMBL/GenBank/DDBJ databases">
        <authorList>
            <person name="de Groot N.N."/>
        </authorList>
    </citation>
    <scope>NUCLEOTIDE SEQUENCE [LARGE SCALE GENOMIC DNA]</scope>
    <source>
        <strain evidence="9 10">DSM 15283</strain>
    </source>
</reference>
<feature type="transmembrane region" description="Helical" evidence="6">
    <location>
        <begin position="256"/>
        <end position="278"/>
    </location>
</feature>
<keyword evidence="2" id="KW-1003">Cell membrane</keyword>
<evidence type="ECO:0000256" key="5">
    <source>
        <dbReference type="ARBA" id="ARBA00023136"/>
    </source>
</evidence>
<evidence type="ECO:0000256" key="6">
    <source>
        <dbReference type="SAM" id="Phobius"/>
    </source>
</evidence>
<dbReference type="PANTHER" id="PTHR30619:SF1">
    <property type="entry name" value="RECOMBINATION PROTEIN 2"/>
    <property type="match status" value="1"/>
</dbReference>
<dbReference type="NCBIfam" id="TIGR00360">
    <property type="entry name" value="ComEC_N-term"/>
    <property type="match status" value="1"/>
</dbReference>
<name>A0A1I4PD12_9RHOB</name>
<feature type="transmembrane region" description="Helical" evidence="6">
    <location>
        <begin position="394"/>
        <end position="419"/>
    </location>
</feature>
<comment type="subcellular location">
    <subcellularLocation>
        <location evidence="1">Cell membrane</location>
        <topology evidence="1">Multi-pass membrane protein</topology>
    </subcellularLocation>
</comment>
<evidence type="ECO:0000256" key="1">
    <source>
        <dbReference type="ARBA" id="ARBA00004651"/>
    </source>
</evidence>
<keyword evidence="5 6" id="KW-0472">Membrane</keyword>
<dbReference type="Pfam" id="PF03772">
    <property type="entry name" value="Competence"/>
    <property type="match status" value="1"/>
</dbReference>
<feature type="domain" description="ComEC/Rec2-related protein" evidence="7">
    <location>
        <begin position="236"/>
        <end position="510"/>
    </location>
</feature>
<dbReference type="AlphaFoldDB" id="A0A1I4PD12"/>
<feature type="transmembrane region" description="Helical" evidence="6">
    <location>
        <begin position="298"/>
        <end position="319"/>
    </location>
</feature>
<keyword evidence="10" id="KW-1185">Reference proteome</keyword>
<evidence type="ECO:0000259" key="7">
    <source>
        <dbReference type="Pfam" id="PF03772"/>
    </source>
</evidence>
<protein>
    <submittedName>
        <fullName evidence="9">Competence protein ComEC</fullName>
    </submittedName>
</protein>
<dbReference type="InterPro" id="IPR004477">
    <property type="entry name" value="ComEC_N"/>
</dbReference>
<gene>
    <name evidence="9" type="ORF">SAMN04488042_105183</name>
</gene>
<evidence type="ECO:0000256" key="3">
    <source>
        <dbReference type="ARBA" id="ARBA00022692"/>
    </source>
</evidence>
<evidence type="ECO:0000256" key="4">
    <source>
        <dbReference type="ARBA" id="ARBA00022989"/>
    </source>
</evidence>
<keyword evidence="4 6" id="KW-1133">Transmembrane helix</keyword>
<sequence>MRVLNMIRLALLGQRGHLFAWAPVCLAAGIGIYFTLKIEPPPWGLGVVALCAVALGLQGRRGGAVGGPVMWASALVMLGFALAGMRAHQVSGPVLSWRYYGPIEGTVVGIDRSASDALRVTLADVVLERVPPERTPRRVRVAMHGQDAAMRPAPGMRLGLTGHLAPPSGPVEPGGFDFQRHAWFQRLGAVGYTRAPVVELGPPGSGGAVFAFRRWLSEAIQARMPDDVAGFAAAVTTGDRSGIPKETVEALRISNLAHLLAISGLHMGLLAGFVFAAVRMGLALVPVVSLRINTKKTAAVVALLASAGYLALSGGSVSTERAFVMTAVMLTAVLVDRRALSLRAVAVAALVVLVLRPEALLGPGFQMSFAATTALVVAFGWLREREIGFGPKWLRAVGAVFVSSLVAGLATAPFAAFHFNQVAHYGLPANLLSVPVMGMVVVPSAVVAALLAPLGLEQLGLWPMALGLSWILEVAAFTSGLEGARGVIPGAGRAVLPMLAMGGLIVALWQGRGRWAGVALAGMALVLWAKSERPDVLIADGGGLVGVMTDRGRALSKARGQGFVARNWLENDGATMDQVAASQLWGEGTPGLKIMDMGTGARLIHVQGKRGLVAFGGCTHGDVVVFTHAYDSPLPCESYDPGRLASLGAVAIRLGGAQTPVISAREMTGRRLWNMQGRRGRQ</sequence>
<evidence type="ECO:0000259" key="8">
    <source>
        <dbReference type="Pfam" id="PF13567"/>
    </source>
</evidence>
<dbReference type="STRING" id="254406.SAMN04488042_105183"/>
<feature type="transmembrane region" description="Helical" evidence="6">
    <location>
        <begin position="363"/>
        <end position="382"/>
    </location>
</feature>
<keyword evidence="3 6" id="KW-0812">Transmembrane</keyword>
<feature type="domain" description="DUF4131" evidence="8">
    <location>
        <begin position="41"/>
        <end position="196"/>
    </location>
</feature>
<evidence type="ECO:0000313" key="10">
    <source>
        <dbReference type="Proteomes" id="UP000199144"/>
    </source>
</evidence>
<dbReference type="InterPro" id="IPR052159">
    <property type="entry name" value="Competence_DNA_uptake"/>
</dbReference>
<evidence type="ECO:0000313" key="9">
    <source>
        <dbReference type="EMBL" id="SFM25580.1"/>
    </source>
</evidence>
<feature type="transmembrane region" description="Helical" evidence="6">
    <location>
        <begin position="18"/>
        <end position="36"/>
    </location>
</feature>
<feature type="transmembrane region" description="Helical" evidence="6">
    <location>
        <begin position="490"/>
        <end position="509"/>
    </location>
</feature>
<feature type="transmembrane region" description="Helical" evidence="6">
    <location>
        <begin position="459"/>
        <end position="478"/>
    </location>
</feature>